<dbReference type="InterPro" id="IPR052728">
    <property type="entry name" value="O2_lipid_transport_reg"/>
</dbReference>
<dbReference type="PROSITE" id="PS51257">
    <property type="entry name" value="PROKAR_LIPOPROTEIN"/>
    <property type="match status" value="1"/>
</dbReference>
<sequence length="190" mass="21337">MACRCNSLIEVFLLHGIYPSVLSCSAQDEEVEFTDTDVGFMSLVTFLLGIVTCASVVDIYLEYTAKQHLVRGVLRYLLGFSAYTNLGKIFQVNPKASPGNITCLHALSYQNILAQTIINGYPNVDSFFFLSGLLVSYSVLREARRTNSFNVLLFYVHRFIRFCIDMRTRLAPALPVAPQRSHLCLLAQSH</sequence>
<keyword evidence="3" id="KW-1185">Reference proteome</keyword>
<accession>A0AAW0V7V9</accession>
<keyword evidence="1" id="KW-0472">Membrane</keyword>
<evidence type="ECO:0000313" key="2">
    <source>
        <dbReference type="EMBL" id="KAK8407888.1"/>
    </source>
</evidence>
<dbReference type="PANTHER" id="PTHR11161">
    <property type="entry name" value="O-ACYLTRANSFERASE"/>
    <property type="match status" value="1"/>
</dbReference>
<dbReference type="AlphaFoldDB" id="A0AAW0V7V9"/>
<dbReference type="EMBL" id="JARAKH010000001">
    <property type="protein sequence ID" value="KAK8407888.1"/>
    <property type="molecule type" value="Genomic_DNA"/>
</dbReference>
<reference evidence="2 3" key="1">
    <citation type="submission" date="2023-03" db="EMBL/GenBank/DDBJ databases">
        <title>High-quality genome of Scylla paramamosain provides insights in environmental adaptation.</title>
        <authorList>
            <person name="Zhang L."/>
        </authorList>
    </citation>
    <scope>NUCLEOTIDE SEQUENCE [LARGE SCALE GENOMIC DNA]</scope>
    <source>
        <strain evidence="2">LZ_2023a</strain>
        <tissue evidence="2">Muscle</tissue>
    </source>
</reference>
<comment type="caution">
    <text evidence="2">The sequence shown here is derived from an EMBL/GenBank/DDBJ whole genome shotgun (WGS) entry which is preliminary data.</text>
</comment>
<evidence type="ECO:0000256" key="1">
    <source>
        <dbReference type="SAM" id="Phobius"/>
    </source>
</evidence>
<dbReference type="PANTHER" id="PTHR11161:SF0">
    <property type="entry name" value="O-ACYLTRANSFERASE LIKE PROTEIN"/>
    <property type="match status" value="1"/>
</dbReference>
<dbReference type="Proteomes" id="UP001487740">
    <property type="component" value="Unassembled WGS sequence"/>
</dbReference>
<protein>
    <submittedName>
        <fullName evidence="2">Uncharacterized protein</fullName>
    </submittedName>
</protein>
<gene>
    <name evidence="2" type="ORF">O3P69_002436</name>
</gene>
<organism evidence="2 3">
    <name type="scientific">Scylla paramamosain</name>
    <name type="common">Mud crab</name>
    <dbReference type="NCBI Taxonomy" id="85552"/>
    <lineage>
        <taxon>Eukaryota</taxon>
        <taxon>Metazoa</taxon>
        <taxon>Ecdysozoa</taxon>
        <taxon>Arthropoda</taxon>
        <taxon>Crustacea</taxon>
        <taxon>Multicrustacea</taxon>
        <taxon>Malacostraca</taxon>
        <taxon>Eumalacostraca</taxon>
        <taxon>Eucarida</taxon>
        <taxon>Decapoda</taxon>
        <taxon>Pleocyemata</taxon>
        <taxon>Brachyura</taxon>
        <taxon>Eubrachyura</taxon>
        <taxon>Portunoidea</taxon>
        <taxon>Portunidae</taxon>
        <taxon>Portuninae</taxon>
        <taxon>Scylla</taxon>
    </lineage>
</organism>
<feature type="transmembrane region" description="Helical" evidence="1">
    <location>
        <begin position="38"/>
        <end position="61"/>
    </location>
</feature>
<proteinExistence type="predicted"/>
<evidence type="ECO:0000313" key="3">
    <source>
        <dbReference type="Proteomes" id="UP001487740"/>
    </source>
</evidence>
<keyword evidence="1" id="KW-1133">Transmembrane helix</keyword>
<keyword evidence="1" id="KW-0812">Transmembrane</keyword>
<name>A0AAW0V7V9_SCYPA</name>